<protein>
    <submittedName>
        <fullName evidence="1">Uncharacterized protein</fullName>
    </submittedName>
</protein>
<organism evidence="1 2">
    <name type="scientific">Agrobacterium vitis</name>
    <name type="common">Rhizobium vitis</name>
    <dbReference type="NCBI Taxonomy" id="373"/>
    <lineage>
        <taxon>Bacteria</taxon>
        <taxon>Pseudomonadati</taxon>
        <taxon>Pseudomonadota</taxon>
        <taxon>Alphaproteobacteria</taxon>
        <taxon>Hyphomicrobiales</taxon>
        <taxon>Rhizobiaceae</taxon>
        <taxon>Rhizobium/Agrobacterium group</taxon>
        <taxon>Agrobacterium</taxon>
    </lineage>
</organism>
<sequence>MEGERQWKQTALIVGNITPGEFALKIAMEKEAIRGQVKTKASPEK</sequence>
<dbReference type="EMBL" id="MBEV02000002">
    <property type="protein sequence ID" value="MUP04234.1"/>
    <property type="molecule type" value="Genomic_DNA"/>
</dbReference>
<gene>
    <name evidence="1" type="ORF">BBI04_005300</name>
</gene>
<comment type="caution">
    <text evidence="1">The sequence shown here is derived from an EMBL/GenBank/DDBJ whole genome shotgun (WGS) entry which is preliminary data.</text>
</comment>
<name>A0ABD6G7B3_AGRVI</name>
<dbReference type="AlphaFoldDB" id="A0ABD6G7B3"/>
<accession>A0ABD6G7B3</accession>
<dbReference type="Proteomes" id="UP000175993">
    <property type="component" value="Unassembled WGS sequence"/>
</dbReference>
<evidence type="ECO:0000313" key="2">
    <source>
        <dbReference type="Proteomes" id="UP000175993"/>
    </source>
</evidence>
<proteinExistence type="predicted"/>
<evidence type="ECO:0000313" key="1">
    <source>
        <dbReference type="EMBL" id="MUP04234.1"/>
    </source>
</evidence>
<dbReference type="RefSeq" id="WP_156584253.1">
    <property type="nucleotide sequence ID" value="NZ_CP118259.1"/>
</dbReference>
<reference evidence="1 2" key="1">
    <citation type="submission" date="2019-11" db="EMBL/GenBank/DDBJ databases">
        <title>Whole-genome sequencing of Allorhizobium vitis.</title>
        <authorList>
            <person name="Gan H.M."/>
            <person name="Savka M.A."/>
        </authorList>
    </citation>
    <scope>NUCLEOTIDE SEQUENCE [LARGE SCALE GENOMIC DNA]</scope>
    <source>
        <strain evidence="1 2">AB4</strain>
    </source>
</reference>